<evidence type="ECO:0000259" key="2">
    <source>
        <dbReference type="Pfam" id="PF04892"/>
    </source>
</evidence>
<dbReference type="RefSeq" id="WP_183907818.1">
    <property type="nucleotide sequence ID" value="NZ_JACHXZ010000001.1"/>
</dbReference>
<dbReference type="InterPro" id="IPR006976">
    <property type="entry name" value="VanZ-like"/>
</dbReference>
<name>A0A839UND3_9GAMM</name>
<dbReference type="PANTHER" id="PTHR28008">
    <property type="entry name" value="DOMAIN PROTEIN, PUTATIVE (AFU_ORTHOLOGUE AFUA_3G10980)-RELATED"/>
    <property type="match status" value="1"/>
</dbReference>
<reference evidence="3 4" key="1">
    <citation type="submission" date="2020-08" db="EMBL/GenBank/DDBJ databases">
        <title>Genomic Encyclopedia of Type Strains, Phase III (KMG-III): the genomes of soil and plant-associated and newly described type strains.</title>
        <authorList>
            <person name="Whitman W."/>
        </authorList>
    </citation>
    <scope>NUCLEOTIDE SEQUENCE [LARGE SCALE GENOMIC DNA]</scope>
    <source>
        <strain evidence="3 4">CECT 8571</strain>
    </source>
</reference>
<keyword evidence="4" id="KW-1185">Reference proteome</keyword>
<proteinExistence type="predicted"/>
<comment type="caution">
    <text evidence="3">The sequence shown here is derived from an EMBL/GenBank/DDBJ whole genome shotgun (WGS) entry which is preliminary data.</text>
</comment>
<protein>
    <submittedName>
        <fullName evidence="3">VanZ family protein</fullName>
    </submittedName>
</protein>
<evidence type="ECO:0000256" key="1">
    <source>
        <dbReference type="SAM" id="Phobius"/>
    </source>
</evidence>
<dbReference type="AlphaFoldDB" id="A0A839UND3"/>
<feature type="transmembrane region" description="Helical" evidence="1">
    <location>
        <begin position="63"/>
        <end position="82"/>
    </location>
</feature>
<evidence type="ECO:0000313" key="3">
    <source>
        <dbReference type="EMBL" id="MBB3167256.1"/>
    </source>
</evidence>
<dbReference type="Pfam" id="PF04892">
    <property type="entry name" value="VanZ"/>
    <property type="match status" value="1"/>
</dbReference>
<dbReference type="PANTHER" id="PTHR28008:SF1">
    <property type="entry name" value="DOMAIN PROTEIN, PUTATIVE (AFU_ORTHOLOGUE AFUA_3G10980)-RELATED"/>
    <property type="match status" value="1"/>
</dbReference>
<feature type="transmembrane region" description="Helical" evidence="1">
    <location>
        <begin position="7"/>
        <end position="27"/>
    </location>
</feature>
<feature type="transmembrane region" description="Helical" evidence="1">
    <location>
        <begin position="94"/>
        <end position="114"/>
    </location>
</feature>
<evidence type="ECO:0000313" key="4">
    <source>
        <dbReference type="Proteomes" id="UP000559987"/>
    </source>
</evidence>
<sequence>MLRAYRILKNLQFWLLIGLFTLLGLAPNPGAGFASANDLALHFCGYVAAGISVSLARPNSAPWLRFLALFSYSLAIEVGQYFVPERSFDVRDLLANGAGIATGLALYQFAVAHLDRKIEQLLHPIR</sequence>
<dbReference type="EMBL" id="JACHXZ010000001">
    <property type="protein sequence ID" value="MBB3167256.1"/>
    <property type="molecule type" value="Genomic_DNA"/>
</dbReference>
<feature type="transmembrane region" description="Helical" evidence="1">
    <location>
        <begin position="39"/>
        <end position="56"/>
    </location>
</feature>
<organism evidence="3 4">
    <name type="scientific">Simiduia aestuariiviva</name>
    <dbReference type="NCBI Taxonomy" id="1510459"/>
    <lineage>
        <taxon>Bacteria</taxon>
        <taxon>Pseudomonadati</taxon>
        <taxon>Pseudomonadota</taxon>
        <taxon>Gammaproteobacteria</taxon>
        <taxon>Cellvibrionales</taxon>
        <taxon>Cellvibrionaceae</taxon>
        <taxon>Simiduia</taxon>
    </lineage>
</organism>
<dbReference type="Proteomes" id="UP000559987">
    <property type="component" value="Unassembled WGS sequence"/>
</dbReference>
<gene>
    <name evidence="3" type="ORF">FHS30_000432</name>
</gene>
<keyword evidence="1" id="KW-0472">Membrane</keyword>
<feature type="domain" description="VanZ-like" evidence="2">
    <location>
        <begin position="45"/>
        <end position="109"/>
    </location>
</feature>
<dbReference type="NCBIfam" id="NF037970">
    <property type="entry name" value="vanZ_1"/>
    <property type="match status" value="1"/>
</dbReference>
<keyword evidence="1" id="KW-1133">Transmembrane helix</keyword>
<accession>A0A839UND3</accession>
<keyword evidence="1" id="KW-0812">Transmembrane</keyword>